<evidence type="ECO:0000256" key="4">
    <source>
        <dbReference type="SAM" id="SignalP"/>
    </source>
</evidence>
<dbReference type="Gene3D" id="3.40.190.10">
    <property type="entry name" value="Periplasmic binding protein-like II"/>
    <property type="match status" value="2"/>
</dbReference>
<organism evidence="5 6">
    <name type="scientific">Blautia producta</name>
    <dbReference type="NCBI Taxonomy" id="33035"/>
    <lineage>
        <taxon>Bacteria</taxon>
        <taxon>Bacillati</taxon>
        <taxon>Bacillota</taxon>
        <taxon>Clostridia</taxon>
        <taxon>Lachnospirales</taxon>
        <taxon>Lachnospiraceae</taxon>
        <taxon>Blautia</taxon>
    </lineage>
</organism>
<dbReference type="PANTHER" id="PTHR43649">
    <property type="entry name" value="ARABINOSE-BINDING PROTEIN-RELATED"/>
    <property type="match status" value="1"/>
</dbReference>
<keyword evidence="2" id="KW-0813">Transport</keyword>
<name>A0ABZ0UAM0_9FIRM</name>
<dbReference type="SUPFAM" id="SSF53850">
    <property type="entry name" value="Periplasmic binding protein-like II"/>
    <property type="match status" value="1"/>
</dbReference>
<evidence type="ECO:0000256" key="2">
    <source>
        <dbReference type="ARBA" id="ARBA00022448"/>
    </source>
</evidence>
<comment type="similarity">
    <text evidence="1">Belongs to the bacterial solute-binding protein 1 family.</text>
</comment>
<protein>
    <recommendedName>
        <fullName evidence="7">Raffinose/stachyose/melibiose transport system substrate-binding protein</fullName>
    </recommendedName>
</protein>
<dbReference type="PROSITE" id="PS51257">
    <property type="entry name" value="PROKAR_LIPOPROTEIN"/>
    <property type="match status" value="1"/>
</dbReference>
<dbReference type="InterPro" id="IPR006059">
    <property type="entry name" value="SBP"/>
</dbReference>
<feature type="signal peptide" evidence="4">
    <location>
        <begin position="1"/>
        <end position="23"/>
    </location>
</feature>
<evidence type="ECO:0000313" key="5">
    <source>
        <dbReference type="EMBL" id="WPX72931.1"/>
    </source>
</evidence>
<accession>A0ABZ0UAM0</accession>
<proteinExistence type="inferred from homology"/>
<evidence type="ECO:0008006" key="7">
    <source>
        <dbReference type="Google" id="ProtNLM"/>
    </source>
</evidence>
<evidence type="ECO:0000313" key="6">
    <source>
        <dbReference type="Proteomes" id="UP001325248"/>
    </source>
</evidence>
<keyword evidence="6" id="KW-1185">Reference proteome</keyword>
<dbReference type="Proteomes" id="UP001325248">
    <property type="component" value="Chromosome"/>
</dbReference>
<reference evidence="5" key="1">
    <citation type="submission" date="2023-10" db="EMBL/GenBank/DDBJ databases">
        <title>Genome sequence of Blautia coccoides DSM 935.</title>
        <authorList>
            <person name="Boeer T."/>
            <person name="Bengelsdorf F.R."/>
            <person name="Daniel R."/>
            <person name="Poehlein A."/>
        </authorList>
    </citation>
    <scope>NUCLEOTIDE SEQUENCE [LARGE SCALE GENOMIC DNA]</scope>
    <source>
        <strain evidence="5">DSM 935</strain>
    </source>
</reference>
<dbReference type="PANTHER" id="PTHR43649:SF29">
    <property type="entry name" value="OSMOPROTECTIVE COMPOUNDS-BINDING PROTEIN GGTB"/>
    <property type="match status" value="1"/>
</dbReference>
<evidence type="ECO:0000256" key="1">
    <source>
        <dbReference type="ARBA" id="ARBA00008520"/>
    </source>
</evidence>
<gene>
    <name evidence="5" type="ORF">BLCOC_12720</name>
</gene>
<dbReference type="Pfam" id="PF13416">
    <property type="entry name" value="SBP_bac_8"/>
    <property type="match status" value="1"/>
</dbReference>
<feature type="chain" id="PRO_5046881690" description="Raffinose/stachyose/melibiose transport system substrate-binding protein" evidence="4">
    <location>
        <begin position="24"/>
        <end position="433"/>
    </location>
</feature>
<keyword evidence="4" id="KW-0732">Signal</keyword>
<dbReference type="EMBL" id="CP136422">
    <property type="protein sequence ID" value="WPX72931.1"/>
    <property type="molecule type" value="Genomic_DNA"/>
</dbReference>
<sequence>MQRKLVSVLLGAALLGTMFTGCGQQADAGQAESKTESSEGTSGSAEEESKDADKIVYWSMWDAGSPQAVAIQEAIDAYCEETGNEVQVEWKGRDIASLISSSIDAGEDIDLYEDDYMRMSTIHSTYAMDLEEMAKAADYDNKSNKALTGSVRNWAGSLKVIPYQPYASGVFYNKEIFDEAGAQEPATWDEFLDVCEKIKQAGYTPLALDDGYVSLNLGYALARYIGQDGVKDVVNNGNWAENPGVLKMAEDMQTLVEKGYLSDAAPEAFPEGQNAVGFEETAMVVNASWIPNELKESTECEFEWGMFSYPAVEGGTDGTEAMMIGGQGISINAKSENAQAAFDLVMFLTTGEYDAKISAATNAIPSDPNNKEWPEIIKNCRIPFEQAAKGYEWAAGMENNTDFTPTIVEWGSKLFSGACSAQEFVDGLEAASK</sequence>
<dbReference type="InterPro" id="IPR050490">
    <property type="entry name" value="Bact_solute-bd_prot1"/>
</dbReference>
<evidence type="ECO:0000256" key="3">
    <source>
        <dbReference type="SAM" id="MobiDB-lite"/>
    </source>
</evidence>
<feature type="region of interest" description="Disordered" evidence="3">
    <location>
        <begin position="27"/>
        <end position="50"/>
    </location>
</feature>